<organism evidence="1 2">
    <name type="scientific">Xylanibacter caecicola</name>
    <dbReference type="NCBI Taxonomy" id="2736294"/>
    <lineage>
        <taxon>Bacteria</taxon>
        <taxon>Pseudomonadati</taxon>
        <taxon>Bacteroidota</taxon>
        <taxon>Bacteroidia</taxon>
        <taxon>Bacteroidales</taxon>
        <taxon>Prevotellaceae</taxon>
        <taxon>Xylanibacter</taxon>
    </lineage>
</organism>
<gene>
    <name evidence="1" type="ORF">HPS54_00605</name>
</gene>
<keyword evidence="2" id="KW-1185">Reference proteome</keyword>
<accession>A0ABX2AYB7</accession>
<comment type="caution">
    <text evidence="1">The sequence shown here is derived from an EMBL/GenBank/DDBJ whole genome shotgun (WGS) entry which is preliminary data.</text>
</comment>
<reference evidence="1 2" key="1">
    <citation type="submission" date="2020-05" db="EMBL/GenBank/DDBJ databases">
        <title>Distinct polysaccharide utilization as determinants for interspecies competition between intestinal Prevotella spp.</title>
        <authorList>
            <person name="Galvez E.J.C."/>
            <person name="Iljazovic A."/>
            <person name="Strowig T."/>
        </authorList>
    </citation>
    <scope>NUCLEOTIDE SEQUENCE [LARGE SCALE GENOMIC DNA]</scope>
    <source>
        <strain evidence="1 2">PCHR</strain>
    </source>
</reference>
<name>A0ABX2AYB7_9BACT</name>
<dbReference type="EMBL" id="JABKKJ010000001">
    <property type="protein sequence ID" value="NPE24028.1"/>
    <property type="molecule type" value="Genomic_DNA"/>
</dbReference>
<dbReference type="RefSeq" id="WP_172343557.1">
    <property type="nucleotide sequence ID" value="NZ_CATJFF010000108.1"/>
</dbReference>
<proteinExistence type="predicted"/>
<evidence type="ECO:0000313" key="1">
    <source>
        <dbReference type="EMBL" id="NPE24028.1"/>
    </source>
</evidence>
<evidence type="ECO:0000313" key="2">
    <source>
        <dbReference type="Proteomes" id="UP000820977"/>
    </source>
</evidence>
<dbReference type="Proteomes" id="UP000820977">
    <property type="component" value="Unassembled WGS sequence"/>
</dbReference>
<protein>
    <submittedName>
        <fullName evidence="1">Uncharacterized protein</fullName>
    </submittedName>
</protein>
<sequence>MKMDDTITLRQSVMQDVVSLMDDNDAMMKLKKYLRKLISESEKEMSKAEKEEVLDSIRQGLVEVREARRNGIKLQTARDFLNEIRG</sequence>